<dbReference type="Proteomes" id="UP001380186">
    <property type="component" value="Chromosome"/>
</dbReference>
<accession>A0ABN7CDK1</accession>
<evidence type="ECO:0000313" key="1">
    <source>
        <dbReference type="EMBL" id="BEV04471.1"/>
    </source>
</evidence>
<proteinExistence type="predicted"/>
<organism evidence="1 2">
    <name type="scientific">Chryseobacterium gambrini</name>
    <dbReference type="NCBI Taxonomy" id="373672"/>
    <lineage>
        <taxon>Bacteria</taxon>
        <taxon>Pseudomonadati</taxon>
        <taxon>Bacteroidota</taxon>
        <taxon>Flavobacteriia</taxon>
        <taxon>Flavobacteriales</taxon>
        <taxon>Weeksellaceae</taxon>
        <taxon>Chryseobacterium group</taxon>
        <taxon>Chryseobacterium</taxon>
    </lineage>
</organism>
<evidence type="ECO:0000313" key="2">
    <source>
        <dbReference type="Proteomes" id="UP001380186"/>
    </source>
</evidence>
<dbReference type="RefSeq" id="WP_338615075.1">
    <property type="nucleotide sequence ID" value="NZ_AP029022.1"/>
</dbReference>
<sequence>MAYSQIEQETLDLDIFFKDSNKYVHIATGGGQIPNTLASLDISSEEFKELNLESLYGENEIDINPTLSDILNIENLESYLVDFIKYAKLGFYSYDKTNIGDFKNQNFHLVAKPKNGKKLLELYNEIEKLNVKFPENFQPFNLQEIISEK</sequence>
<dbReference type="EMBL" id="AP029022">
    <property type="protein sequence ID" value="BEV04471.1"/>
    <property type="molecule type" value="Genomic_DNA"/>
</dbReference>
<keyword evidence="2" id="KW-1185">Reference proteome</keyword>
<name>A0ABN7CDK1_9FLAO</name>
<gene>
    <name evidence="1" type="ORF">CRDW_18450</name>
</gene>
<reference evidence="1 2" key="1">
    <citation type="journal article" date="2020" name="Microbes Environ.">
        <title>Synthetic bacterial community of duckweed: a simple and stable system to study plant-microbe interactions.</title>
        <authorList>
            <person name="Ishizawa H."/>
            <person name="Tada M."/>
            <person name="Kuroda M."/>
            <person name="Inoue D."/>
            <person name="Futamata H."/>
            <person name="Ike M."/>
        </authorList>
    </citation>
    <scope>NUCLEOTIDE SEQUENCE [LARGE SCALE GENOMIC DNA]</scope>
    <source>
        <strain evidence="1 2">DW100</strain>
    </source>
</reference>
<protein>
    <submittedName>
        <fullName evidence="1">Uncharacterized protein</fullName>
    </submittedName>
</protein>